<comment type="caution">
    <text evidence="5">The sequence shown here is derived from an EMBL/GenBank/DDBJ whole genome shotgun (WGS) entry which is preliminary data.</text>
</comment>
<keyword evidence="2" id="KW-0472">Membrane</keyword>
<protein>
    <recommendedName>
        <fullName evidence="4">X8 domain-containing protein</fullName>
    </recommendedName>
</protein>
<keyword evidence="3" id="KW-0732">Signal</keyword>
<name>A0AAE0A8I0_9ROSI</name>
<dbReference type="AlphaFoldDB" id="A0AAE0A8I0"/>
<reference evidence="5" key="1">
    <citation type="journal article" date="2023" name="Plant J.">
        <title>Genome sequences and population genomics provide insights into the demographic history, inbreeding, and mutation load of two 'living fossil' tree species of Dipteronia.</title>
        <authorList>
            <person name="Feng Y."/>
            <person name="Comes H.P."/>
            <person name="Chen J."/>
            <person name="Zhu S."/>
            <person name="Lu R."/>
            <person name="Zhang X."/>
            <person name="Li P."/>
            <person name="Qiu J."/>
            <person name="Olsen K.M."/>
            <person name="Qiu Y."/>
        </authorList>
    </citation>
    <scope>NUCLEOTIDE SEQUENCE</scope>
    <source>
        <strain evidence="5">NBL</strain>
    </source>
</reference>
<keyword evidence="2" id="KW-0449">Lipoprotein</keyword>
<organism evidence="5 6">
    <name type="scientific">Dipteronia sinensis</name>
    <dbReference type="NCBI Taxonomy" id="43782"/>
    <lineage>
        <taxon>Eukaryota</taxon>
        <taxon>Viridiplantae</taxon>
        <taxon>Streptophyta</taxon>
        <taxon>Embryophyta</taxon>
        <taxon>Tracheophyta</taxon>
        <taxon>Spermatophyta</taxon>
        <taxon>Magnoliopsida</taxon>
        <taxon>eudicotyledons</taxon>
        <taxon>Gunneridae</taxon>
        <taxon>Pentapetalae</taxon>
        <taxon>rosids</taxon>
        <taxon>malvids</taxon>
        <taxon>Sapindales</taxon>
        <taxon>Sapindaceae</taxon>
        <taxon>Hippocastanoideae</taxon>
        <taxon>Acereae</taxon>
        <taxon>Dipteronia</taxon>
    </lineage>
</organism>
<keyword evidence="2" id="KW-0336">GPI-anchor</keyword>
<evidence type="ECO:0000256" key="2">
    <source>
        <dbReference type="ARBA" id="ARBA00022622"/>
    </source>
</evidence>
<keyword evidence="2" id="KW-0325">Glycoprotein</keyword>
<evidence type="ECO:0000313" key="6">
    <source>
        <dbReference type="Proteomes" id="UP001281410"/>
    </source>
</evidence>
<keyword evidence="6" id="KW-1185">Reference proteome</keyword>
<evidence type="ECO:0000313" key="5">
    <source>
        <dbReference type="EMBL" id="KAK3205792.1"/>
    </source>
</evidence>
<dbReference type="GO" id="GO:0098552">
    <property type="term" value="C:side of membrane"/>
    <property type="evidence" value="ECO:0007669"/>
    <property type="project" value="UniProtKB-KW"/>
</dbReference>
<proteinExistence type="predicted"/>
<dbReference type="GO" id="GO:0009506">
    <property type="term" value="C:plasmodesma"/>
    <property type="evidence" value="ECO:0007669"/>
    <property type="project" value="UniProtKB-ARBA"/>
</dbReference>
<dbReference type="Proteomes" id="UP001281410">
    <property type="component" value="Unassembled WGS sequence"/>
</dbReference>
<dbReference type="GO" id="GO:0005886">
    <property type="term" value="C:plasma membrane"/>
    <property type="evidence" value="ECO:0007669"/>
    <property type="project" value="UniProtKB-SubCell"/>
</dbReference>
<dbReference type="PANTHER" id="PTHR31044">
    <property type="entry name" value="BETA-1,3 GLUCANASE"/>
    <property type="match status" value="1"/>
</dbReference>
<dbReference type="PANTHER" id="PTHR31044:SF130">
    <property type="entry name" value="CARBOHYDRATE-BINDING X8 DOMAIN SUPERFAMILY PROTEIN"/>
    <property type="match status" value="1"/>
</dbReference>
<sequence>MERIKNGVAQASTTDEQLLANIDYACGHVGDGCSVIQQGRDCYESNTFINHASRGEARILALRPKQK</sequence>
<evidence type="ECO:0000256" key="1">
    <source>
        <dbReference type="ARBA" id="ARBA00004609"/>
    </source>
</evidence>
<dbReference type="InterPro" id="IPR044788">
    <property type="entry name" value="X8_dom_prot"/>
</dbReference>
<evidence type="ECO:0000259" key="4">
    <source>
        <dbReference type="Pfam" id="PF07983"/>
    </source>
</evidence>
<comment type="subcellular location">
    <subcellularLocation>
        <location evidence="1">Cell membrane</location>
        <topology evidence="1">Lipid-anchor</topology>
        <topology evidence="1">GPI-anchor</topology>
    </subcellularLocation>
</comment>
<accession>A0AAE0A8I0</accession>
<dbReference type="EMBL" id="JANJYJ010000006">
    <property type="protein sequence ID" value="KAK3205792.1"/>
    <property type="molecule type" value="Genomic_DNA"/>
</dbReference>
<dbReference type="InterPro" id="IPR012946">
    <property type="entry name" value="X8"/>
</dbReference>
<gene>
    <name evidence="5" type="ORF">Dsin_019838</name>
</gene>
<evidence type="ECO:0000256" key="3">
    <source>
        <dbReference type="ARBA" id="ARBA00022729"/>
    </source>
</evidence>
<dbReference type="Pfam" id="PF07983">
    <property type="entry name" value="X8"/>
    <property type="match status" value="1"/>
</dbReference>
<feature type="domain" description="X8" evidence="4">
    <location>
        <begin position="8"/>
        <end position="53"/>
    </location>
</feature>